<name>A0A654LXL9_9ARCH</name>
<dbReference type="Gene3D" id="2.30.110.10">
    <property type="entry name" value="Electron Transport, Fmn-binding Protein, Chain A"/>
    <property type="match status" value="1"/>
</dbReference>
<evidence type="ECO:0000313" key="1">
    <source>
        <dbReference type="EMBL" id="ALI35757.1"/>
    </source>
</evidence>
<reference evidence="2" key="1">
    <citation type="submission" date="2015-10" db="EMBL/GenBank/DDBJ databases">
        <title>Niche specialization of a soil ammonia-oxidizing archaeon, Candidatus Nitrosocosmicus oleophilus.</title>
        <authorList>
            <person name="Jung M.-Y."/>
            <person name="Rhee S.-K."/>
        </authorList>
    </citation>
    <scope>NUCLEOTIDE SEQUENCE [LARGE SCALE GENOMIC DNA]</scope>
    <source>
        <strain evidence="2">MY3</strain>
    </source>
</reference>
<proteinExistence type="predicted"/>
<evidence type="ECO:0000313" key="2">
    <source>
        <dbReference type="Proteomes" id="UP000058925"/>
    </source>
</evidence>
<protein>
    <submittedName>
        <fullName evidence="1">Uncharacterized protein</fullName>
    </submittedName>
</protein>
<keyword evidence="2" id="KW-1185">Reference proteome</keyword>
<sequence>MFLLDIMVCEWTIHLFYRPGLIAVSLGPTKATVKNIRKSKELGINRNVCNTNLM</sequence>
<dbReference type="KEGG" id="taa:NMY3_01554"/>
<dbReference type="EMBL" id="CP012850">
    <property type="protein sequence ID" value="ALI35757.1"/>
    <property type="molecule type" value="Genomic_DNA"/>
</dbReference>
<dbReference type="InterPro" id="IPR012349">
    <property type="entry name" value="Split_barrel_FMN-bd"/>
</dbReference>
<organism evidence="1 2">
    <name type="scientific">Candidatus Nitrosocosmicus oleophilus</name>
    <dbReference type="NCBI Taxonomy" id="1353260"/>
    <lineage>
        <taxon>Archaea</taxon>
        <taxon>Nitrososphaerota</taxon>
        <taxon>Nitrososphaeria</taxon>
        <taxon>Nitrososphaerales</taxon>
        <taxon>Nitrososphaeraceae</taxon>
        <taxon>Candidatus Nitrosocosmicus</taxon>
    </lineage>
</organism>
<gene>
    <name evidence="1" type="ORF">NMY3_01554</name>
</gene>
<dbReference type="AlphaFoldDB" id="A0A654LXL9"/>
<dbReference type="Proteomes" id="UP000058925">
    <property type="component" value="Chromosome"/>
</dbReference>
<accession>A0A654LXL9</accession>